<dbReference type="GeneID" id="29829513"/>
<dbReference type="Proteomes" id="UP000185608">
    <property type="component" value="Chromosome"/>
</dbReference>
<dbReference type="InterPro" id="IPR050289">
    <property type="entry name" value="TorD/DmsD_chaperones"/>
</dbReference>
<dbReference type="RefSeq" id="WP_070365371.1">
    <property type="nucleotide sequence ID" value="NZ_CP016070.1"/>
</dbReference>
<dbReference type="PANTHER" id="PTHR34227">
    <property type="entry name" value="CHAPERONE PROTEIN YCDY"/>
    <property type="match status" value="1"/>
</dbReference>
<accession>A0A1D8S5S8</accession>
<protein>
    <submittedName>
        <fullName evidence="2">Chaperone protein TorD</fullName>
    </submittedName>
</protein>
<evidence type="ECO:0000313" key="3">
    <source>
        <dbReference type="Proteomes" id="UP000185608"/>
    </source>
</evidence>
<dbReference type="EMBL" id="CP016070">
    <property type="protein sequence ID" value="AOW80695.1"/>
    <property type="molecule type" value="Genomic_DNA"/>
</dbReference>
<dbReference type="Gene3D" id="1.10.3480.10">
    <property type="entry name" value="TorD-like"/>
    <property type="match status" value="1"/>
</dbReference>
<dbReference type="InterPro" id="IPR036411">
    <property type="entry name" value="TorD-like_sf"/>
</dbReference>
<proteinExistence type="predicted"/>
<evidence type="ECO:0000313" key="2">
    <source>
        <dbReference type="EMBL" id="AOW80695.1"/>
    </source>
</evidence>
<dbReference type="AlphaFoldDB" id="A0A1D8S5S8"/>
<gene>
    <name evidence="2" type="ORF">HTSR_1521</name>
</gene>
<dbReference type="InterPro" id="IPR020945">
    <property type="entry name" value="DMSO/NO3_reduct_chaperone"/>
</dbReference>
<dbReference type="SUPFAM" id="SSF89155">
    <property type="entry name" value="TorD-like"/>
    <property type="match status" value="1"/>
</dbReference>
<dbReference type="Pfam" id="PF02613">
    <property type="entry name" value="Nitrate_red_del"/>
    <property type="match status" value="1"/>
</dbReference>
<evidence type="ECO:0000256" key="1">
    <source>
        <dbReference type="ARBA" id="ARBA00023186"/>
    </source>
</evidence>
<sequence length="221" mass="23624">MSEGTVAAEFARARADLYDLLSRAFDGDTEALAEALETGVFADFAGVFPGAPDTAVLTRTDLDQDALQVGYDNLFVVPGPYYVPPFASGHATEPSEAYDSDAAYHEVGTAGELFGDPAESVAALYDRANFTPERGEGIPDHVAAEFEFMARLAARQATGDSQPSEELLAVQGEMIDHLAWLADFSEAVGSADDAEGVYAAVCSFARAFVAWDREQFDATER</sequence>
<keyword evidence="1" id="KW-0143">Chaperone</keyword>
<dbReference type="STRING" id="1873524.HSR6_1592"/>
<dbReference type="PANTHER" id="PTHR34227:SF1">
    <property type="entry name" value="DIMETHYL SULFOXIDE REDUCTASE CHAPERONE-RELATED"/>
    <property type="match status" value="1"/>
</dbReference>
<dbReference type="KEGG" id="halh:HTSR_1521"/>
<reference evidence="2 3" key="1">
    <citation type="submission" date="2016-06" db="EMBL/GenBank/DDBJ databases">
        <title>Discovery of anaerobic lithoheterotrophic haloarchaeon capable of sulfur respiration by hydrogen and formate.</title>
        <authorList>
            <person name="Sorokin D.Y."/>
            <person name="Kublanov I.V."/>
            <person name="Roman P."/>
            <person name="Sinninghe Damste J.S."/>
            <person name="Golyshin P.N."/>
            <person name="Rojo D."/>
            <person name="Ciordia S."/>
            <person name="Mena Md.C."/>
            <person name="Ferrer M."/>
            <person name="Smedile F."/>
            <person name="Messina E."/>
            <person name="La Cono V."/>
            <person name="Yakimov M.M."/>
        </authorList>
    </citation>
    <scope>NUCLEOTIDE SEQUENCE [LARGE SCALE GENOMIC DNA]</scope>
    <source>
        <strain evidence="2 3">HTSR1</strain>
    </source>
</reference>
<organism evidence="2 3">
    <name type="scientific">Halodesulfurarchaeum formicicum</name>
    <dbReference type="NCBI Taxonomy" id="1873524"/>
    <lineage>
        <taxon>Archaea</taxon>
        <taxon>Methanobacteriati</taxon>
        <taxon>Methanobacteriota</taxon>
        <taxon>Stenosarchaea group</taxon>
        <taxon>Halobacteria</taxon>
        <taxon>Halobacteriales</taxon>
        <taxon>Halobacteriaceae</taxon>
        <taxon>Halodesulfurarchaeum</taxon>
    </lineage>
</organism>
<name>A0A1D8S5S8_9EURY</name>